<proteinExistence type="predicted"/>
<feature type="region of interest" description="Disordered" evidence="1">
    <location>
        <begin position="52"/>
        <end position="106"/>
    </location>
</feature>
<keyword evidence="3" id="KW-1185">Reference proteome</keyword>
<dbReference type="EMBL" id="CAJVQB010028741">
    <property type="protein sequence ID" value="CAG8812971.1"/>
    <property type="molecule type" value="Genomic_DNA"/>
</dbReference>
<reference evidence="2 3" key="1">
    <citation type="submission" date="2021-06" db="EMBL/GenBank/DDBJ databases">
        <authorList>
            <person name="Kallberg Y."/>
            <person name="Tangrot J."/>
            <person name="Rosling A."/>
        </authorList>
    </citation>
    <scope>NUCLEOTIDE SEQUENCE [LARGE SCALE GENOMIC DNA]</scope>
    <source>
        <strain evidence="2 3">120-4 pot B 10/14</strain>
    </source>
</reference>
<organism evidence="2 3">
    <name type="scientific">Gigaspora margarita</name>
    <dbReference type="NCBI Taxonomy" id="4874"/>
    <lineage>
        <taxon>Eukaryota</taxon>
        <taxon>Fungi</taxon>
        <taxon>Fungi incertae sedis</taxon>
        <taxon>Mucoromycota</taxon>
        <taxon>Glomeromycotina</taxon>
        <taxon>Glomeromycetes</taxon>
        <taxon>Diversisporales</taxon>
        <taxon>Gigasporaceae</taxon>
        <taxon>Gigaspora</taxon>
    </lineage>
</organism>
<feature type="compositionally biased region" description="Basic and acidic residues" evidence="1">
    <location>
        <begin position="67"/>
        <end position="77"/>
    </location>
</feature>
<name>A0ABN7W2P5_GIGMA</name>
<sequence length="145" mass="16933">KQKYRKKGTGKRISKQVRRILEEYFLASNTNKSDCYTAQDMYESLQQRVLKRQPSNEYTQKSKKHDKGVQQELHEASKSTNDSVIFDVPKDDQNSRNSLPPLESKMMSSLQLEINKQLNEEAPSQTFTTTLNKFRKDKEVDVNNE</sequence>
<evidence type="ECO:0000256" key="1">
    <source>
        <dbReference type="SAM" id="MobiDB-lite"/>
    </source>
</evidence>
<protein>
    <submittedName>
        <fullName evidence="2">34300_t:CDS:1</fullName>
    </submittedName>
</protein>
<gene>
    <name evidence="2" type="ORF">GMARGA_LOCUS25671</name>
</gene>
<comment type="caution">
    <text evidence="2">The sequence shown here is derived from an EMBL/GenBank/DDBJ whole genome shotgun (WGS) entry which is preliminary data.</text>
</comment>
<evidence type="ECO:0000313" key="2">
    <source>
        <dbReference type="EMBL" id="CAG8812971.1"/>
    </source>
</evidence>
<evidence type="ECO:0000313" key="3">
    <source>
        <dbReference type="Proteomes" id="UP000789901"/>
    </source>
</evidence>
<feature type="non-terminal residue" evidence="2">
    <location>
        <position position="1"/>
    </location>
</feature>
<dbReference type="Proteomes" id="UP000789901">
    <property type="component" value="Unassembled WGS sequence"/>
</dbReference>
<accession>A0ABN7W2P5</accession>